<feature type="domain" description="FAD-binding PCMH-type" evidence="5">
    <location>
        <begin position="63"/>
        <end position="234"/>
    </location>
</feature>
<dbReference type="Proteomes" id="UP000276770">
    <property type="component" value="Unassembled WGS sequence"/>
</dbReference>
<dbReference type="PANTHER" id="PTHR43762:SF1">
    <property type="entry name" value="D-ARABINONO-1,4-LACTONE OXIDASE"/>
    <property type="match status" value="1"/>
</dbReference>
<dbReference type="GO" id="GO:0016020">
    <property type="term" value="C:membrane"/>
    <property type="evidence" value="ECO:0007669"/>
    <property type="project" value="InterPro"/>
</dbReference>
<dbReference type="Gene3D" id="3.30.465.10">
    <property type="match status" value="1"/>
</dbReference>
<gene>
    <name evidence="6" type="ORF">D9X91_10950</name>
</gene>
<dbReference type="GO" id="GO:0003885">
    <property type="term" value="F:D-arabinono-1,4-lactone oxidase activity"/>
    <property type="evidence" value="ECO:0007669"/>
    <property type="project" value="InterPro"/>
</dbReference>
<dbReference type="SUPFAM" id="SSF56176">
    <property type="entry name" value="FAD-binding/transporter-associated domain-like"/>
    <property type="match status" value="1"/>
</dbReference>
<evidence type="ECO:0000256" key="3">
    <source>
        <dbReference type="ARBA" id="ARBA00023002"/>
    </source>
</evidence>
<evidence type="ECO:0000256" key="4">
    <source>
        <dbReference type="SAM" id="Phobius"/>
    </source>
</evidence>
<dbReference type="InterPro" id="IPR016164">
    <property type="entry name" value="FAD-linked_Oxase-like_C"/>
</dbReference>
<dbReference type="InterPro" id="IPR016169">
    <property type="entry name" value="FAD-bd_PCMH_sub2"/>
</dbReference>
<dbReference type="InterPro" id="IPR036318">
    <property type="entry name" value="FAD-bd_PCMH-like_sf"/>
</dbReference>
<accession>A0A3L7JZG7</accession>
<comment type="caution">
    <text evidence="6">The sequence shown here is derived from an EMBL/GenBank/DDBJ whole genome shotgun (WGS) entry which is preliminary data.</text>
</comment>
<proteinExistence type="predicted"/>
<name>A0A3L7JZG7_9BACI</name>
<keyword evidence="4" id="KW-0812">Transmembrane</keyword>
<dbReference type="AlphaFoldDB" id="A0A3L7JZG7"/>
<reference evidence="6 7" key="1">
    <citation type="submission" date="2018-10" db="EMBL/GenBank/DDBJ databases">
        <title>Falsibacillus sp. genome draft.</title>
        <authorList>
            <person name="Shi S."/>
        </authorList>
    </citation>
    <scope>NUCLEOTIDE SEQUENCE [LARGE SCALE GENOMIC DNA]</scope>
    <source>
        <strain evidence="6 7">GY 10110</strain>
    </source>
</reference>
<protein>
    <submittedName>
        <fullName evidence="6">FAD-binding oxidoreductase</fullName>
    </submittedName>
</protein>
<evidence type="ECO:0000256" key="2">
    <source>
        <dbReference type="ARBA" id="ARBA00022827"/>
    </source>
</evidence>
<dbReference type="PROSITE" id="PS51387">
    <property type="entry name" value="FAD_PCMH"/>
    <property type="match status" value="1"/>
</dbReference>
<dbReference type="InterPro" id="IPR010031">
    <property type="entry name" value="FAD_lactone_oxidase-like"/>
</dbReference>
<feature type="transmembrane region" description="Helical" evidence="4">
    <location>
        <begin position="28"/>
        <end position="45"/>
    </location>
</feature>
<evidence type="ECO:0000313" key="7">
    <source>
        <dbReference type="Proteomes" id="UP000276770"/>
    </source>
</evidence>
<keyword evidence="3" id="KW-0560">Oxidoreductase</keyword>
<dbReference type="InterPro" id="IPR016166">
    <property type="entry name" value="FAD-bd_PCMH"/>
</dbReference>
<evidence type="ECO:0000313" key="6">
    <source>
        <dbReference type="EMBL" id="RLQ95539.1"/>
    </source>
</evidence>
<dbReference type="InterPro" id="IPR016171">
    <property type="entry name" value="Vanillyl_alc_oxidase_C-sub2"/>
</dbReference>
<dbReference type="InterPro" id="IPR007173">
    <property type="entry name" value="ALO_C"/>
</dbReference>
<dbReference type="Pfam" id="PF01565">
    <property type="entry name" value="FAD_binding_4"/>
    <property type="match status" value="1"/>
</dbReference>
<dbReference type="Gene3D" id="1.10.45.10">
    <property type="entry name" value="Vanillyl-alcohol Oxidase, Chain A, domain 4"/>
    <property type="match status" value="1"/>
</dbReference>
<dbReference type="Pfam" id="PF04030">
    <property type="entry name" value="ALO"/>
    <property type="match status" value="1"/>
</dbReference>
<evidence type="ECO:0000259" key="5">
    <source>
        <dbReference type="PROSITE" id="PS51387"/>
    </source>
</evidence>
<dbReference type="OrthoDB" id="9768764at2"/>
<dbReference type="EMBL" id="RCVZ01000006">
    <property type="protein sequence ID" value="RLQ95539.1"/>
    <property type="molecule type" value="Genomic_DNA"/>
</dbReference>
<dbReference type="PANTHER" id="PTHR43762">
    <property type="entry name" value="L-GULONOLACTONE OXIDASE"/>
    <property type="match status" value="1"/>
</dbReference>
<dbReference type="InterPro" id="IPR006094">
    <property type="entry name" value="Oxid_FAD_bind_N"/>
</dbReference>
<evidence type="ECO:0000256" key="1">
    <source>
        <dbReference type="ARBA" id="ARBA00022630"/>
    </source>
</evidence>
<dbReference type="GO" id="GO:0080049">
    <property type="term" value="F:L-gulono-1,4-lactone dehydrogenase activity"/>
    <property type="evidence" value="ECO:0007669"/>
    <property type="project" value="TreeGrafter"/>
</dbReference>
<keyword evidence="2" id="KW-0274">FAD</keyword>
<dbReference type="GO" id="GO:0071949">
    <property type="term" value="F:FAD binding"/>
    <property type="evidence" value="ECO:0007669"/>
    <property type="project" value="InterPro"/>
</dbReference>
<keyword evidence="4" id="KW-1133">Transmembrane helix</keyword>
<dbReference type="SUPFAM" id="SSF55103">
    <property type="entry name" value="FAD-linked oxidases, C-terminal domain"/>
    <property type="match status" value="1"/>
</dbReference>
<organism evidence="6 7">
    <name type="scientific">Falsibacillus albus</name>
    <dbReference type="NCBI Taxonomy" id="2478915"/>
    <lineage>
        <taxon>Bacteria</taxon>
        <taxon>Bacillati</taxon>
        <taxon>Bacillota</taxon>
        <taxon>Bacilli</taxon>
        <taxon>Bacillales</taxon>
        <taxon>Bacillaceae</taxon>
        <taxon>Falsibacillus</taxon>
    </lineage>
</organism>
<keyword evidence="7" id="KW-1185">Reference proteome</keyword>
<keyword evidence="1" id="KW-0285">Flavoprotein</keyword>
<keyword evidence="4" id="KW-0472">Membrane</keyword>
<sequence>MIAKRVIKCKNTLNDSFVIRSGVVRRKSIIICIIILLYIAAFFVSNKQHKNPGDVMEDVSHLMPVKVHQIIPGREEQGMIDVIEEANEKGLKVSIAGKRHSQGGHTYYPGAVVLDMKPYNKILHIDRVSKTITVQSGATWDDVQKAINPYGFSVKVMQSQNIFTIGGSLSVNAHGRDIRNGSLIDTVQSFRLLTANGKVINVSRTENSEYFPLVIGGYGLFGVILDATLKLTDDSLYTYRTTAMNYKEYPDFFKNKVLHDPKAEMHIARISTEPDTFLTDMYAIDYLRADDQSKFNDYTKLKEDEGTFVTKFMLGLSRDFDWGKTLLWKSQKRYFESLDGQYITRNNAMRSESKFLEYENSDDTDILQEYYVPVDQFVPYIDDLRETLKGEDLNLMNITIRYVEKNNAAALSYAKEDMFAFVLLINQKKSSEGIMKTQKIIRKMIDVTLNHDGSYYLPYYAYPTKAQMKAAYPKADDFFESKRKLDPSERFMNEFYEEYGQ</sequence>